<evidence type="ECO:0000259" key="2">
    <source>
        <dbReference type="Pfam" id="PF01551"/>
    </source>
</evidence>
<protein>
    <submittedName>
        <fullName evidence="3">M23 family metallopeptidase</fullName>
    </submittedName>
</protein>
<sequence length="341" mass="37817">MTGLPQFRASWLWVLLFGSCILNAAAPQWPVPGKAFSEGKPYSSFVQPTAAGTPESALFGCTRNNGRRFHEAIDIAPVLERRKGEATDPVTAVFDGLVMHISRVAGNSSYGRYVVIEHPGIEPAMYTLYAHLASVVDSLAIGDRIEAGDLIGIMGRSAGGYSIPRSRAHLHLETGLRLSDDFEGWYQRQRFSSKNQHGDYNGMNLVGWDPLDFFEAFRDGRVGSVLEYVEQIPPAVALHIRSRRYPDFLERYPQLKLSGVSGTERKGWQVLLSAWGLPLSLEALPEEALRGVSNPGDISVVAVNRNELERFACRRIVFEENGTWSIGRGGRQVLELLFKPD</sequence>
<evidence type="ECO:0000313" key="3">
    <source>
        <dbReference type="EMBL" id="NDV61044.1"/>
    </source>
</evidence>
<gene>
    <name evidence="3" type="ORF">G0Q06_01125</name>
</gene>
<dbReference type="Proteomes" id="UP000478417">
    <property type="component" value="Unassembled WGS sequence"/>
</dbReference>
<evidence type="ECO:0000313" key="4">
    <source>
        <dbReference type="Proteomes" id="UP000478417"/>
    </source>
</evidence>
<dbReference type="EMBL" id="JAAGNX010000001">
    <property type="protein sequence ID" value="NDV61044.1"/>
    <property type="molecule type" value="Genomic_DNA"/>
</dbReference>
<dbReference type="Gene3D" id="2.70.70.10">
    <property type="entry name" value="Glucose Permease (Domain IIA)"/>
    <property type="match status" value="1"/>
</dbReference>
<proteinExistence type="predicted"/>
<feature type="domain" description="M23ase beta-sheet core" evidence="2">
    <location>
        <begin position="84"/>
        <end position="174"/>
    </location>
</feature>
<feature type="chain" id="PRO_5025557489" evidence="1">
    <location>
        <begin position="25"/>
        <end position="341"/>
    </location>
</feature>
<organism evidence="3 4">
    <name type="scientific">Oceanipulchritudo coccoides</name>
    <dbReference type="NCBI Taxonomy" id="2706888"/>
    <lineage>
        <taxon>Bacteria</taxon>
        <taxon>Pseudomonadati</taxon>
        <taxon>Verrucomicrobiota</taxon>
        <taxon>Opitutia</taxon>
        <taxon>Puniceicoccales</taxon>
        <taxon>Oceanipulchritudinaceae</taxon>
        <taxon>Oceanipulchritudo</taxon>
    </lineage>
</organism>
<dbReference type="GO" id="GO:0004222">
    <property type="term" value="F:metalloendopeptidase activity"/>
    <property type="evidence" value="ECO:0007669"/>
    <property type="project" value="TreeGrafter"/>
</dbReference>
<dbReference type="RefSeq" id="WP_163961608.1">
    <property type="nucleotide sequence ID" value="NZ_JAAGNX010000001.1"/>
</dbReference>
<dbReference type="PANTHER" id="PTHR21666:SF270">
    <property type="entry name" value="MUREIN HYDROLASE ACTIVATOR ENVC"/>
    <property type="match status" value="1"/>
</dbReference>
<feature type="signal peptide" evidence="1">
    <location>
        <begin position="1"/>
        <end position="24"/>
    </location>
</feature>
<dbReference type="InterPro" id="IPR016047">
    <property type="entry name" value="M23ase_b-sheet_dom"/>
</dbReference>
<accession>A0A6B2LYN6</accession>
<keyword evidence="1" id="KW-0732">Signal</keyword>
<dbReference type="PANTHER" id="PTHR21666">
    <property type="entry name" value="PEPTIDASE-RELATED"/>
    <property type="match status" value="1"/>
</dbReference>
<keyword evidence="4" id="KW-1185">Reference proteome</keyword>
<evidence type="ECO:0000256" key="1">
    <source>
        <dbReference type="SAM" id="SignalP"/>
    </source>
</evidence>
<dbReference type="Pfam" id="PF01551">
    <property type="entry name" value="Peptidase_M23"/>
    <property type="match status" value="1"/>
</dbReference>
<dbReference type="AlphaFoldDB" id="A0A6B2LYN6"/>
<dbReference type="InterPro" id="IPR011055">
    <property type="entry name" value="Dup_hybrid_motif"/>
</dbReference>
<dbReference type="CDD" id="cd12797">
    <property type="entry name" value="M23_peptidase"/>
    <property type="match status" value="1"/>
</dbReference>
<comment type="caution">
    <text evidence="3">The sequence shown here is derived from an EMBL/GenBank/DDBJ whole genome shotgun (WGS) entry which is preliminary data.</text>
</comment>
<reference evidence="3 4" key="1">
    <citation type="submission" date="2020-02" db="EMBL/GenBank/DDBJ databases">
        <title>Albibacoteraceae fam. nov., the first described family within the subdivision 4 Verrucomicrobia.</title>
        <authorList>
            <person name="Xi F."/>
        </authorList>
    </citation>
    <scope>NUCLEOTIDE SEQUENCE [LARGE SCALE GENOMIC DNA]</scope>
    <source>
        <strain evidence="3 4">CK1056</strain>
    </source>
</reference>
<name>A0A6B2LYN6_9BACT</name>
<dbReference type="InterPro" id="IPR050570">
    <property type="entry name" value="Cell_wall_metabolism_enzyme"/>
</dbReference>
<dbReference type="SUPFAM" id="SSF51261">
    <property type="entry name" value="Duplicated hybrid motif"/>
    <property type="match status" value="1"/>
</dbReference>